<feature type="transmembrane region" description="Helical" evidence="7">
    <location>
        <begin position="68"/>
        <end position="84"/>
    </location>
</feature>
<keyword evidence="3" id="KW-1278">Translocase</keyword>
<dbReference type="InterPro" id="IPR059000">
    <property type="entry name" value="ATPase_P-type_domA"/>
</dbReference>
<organism evidence="9 10">
    <name type="scientific">Thermocoleostomius sinensis A174</name>
    <dbReference type="NCBI Taxonomy" id="2016057"/>
    <lineage>
        <taxon>Bacteria</taxon>
        <taxon>Bacillati</taxon>
        <taxon>Cyanobacteriota</taxon>
        <taxon>Cyanophyceae</taxon>
        <taxon>Oculatellales</taxon>
        <taxon>Oculatellaceae</taxon>
        <taxon>Thermocoleostomius</taxon>
    </lineage>
</organism>
<feature type="transmembrane region" description="Helical" evidence="7">
    <location>
        <begin position="795"/>
        <end position="815"/>
    </location>
</feature>
<comment type="subcellular location">
    <subcellularLocation>
        <location evidence="1">Membrane</location>
        <topology evidence="1">Multi-pass membrane protein</topology>
    </subcellularLocation>
</comment>
<gene>
    <name evidence="9" type="ORF">OXH18_23095</name>
</gene>
<dbReference type="InterPro" id="IPR008250">
    <property type="entry name" value="ATPase_P-typ_transduc_dom_A_sf"/>
</dbReference>
<name>A0A9E8ZER9_9CYAN</name>
<feature type="transmembrane region" description="Helical" evidence="7">
    <location>
        <begin position="44"/>
        <end position="62"/>
    </location>
</feature>
<dbReference type="RefSeq" id="WP_268609854.1">
    <property type="nucleotide sequence ID" value="NZ_CP113797.1"/>
</dbReference>
<reference evidence="9" key="1">
    <citation type="submission" date="2022-12" db="EMBL/GenBank/DDBJ databases">
        <title>Polyphasic identification of a Novel Hot-Spring Cyanobacterium Ocullathermofonsia sinensis gen nov. sp. nov. and Genomic Insights on its Adaptations to the Thermal Habitat.</title>
        <authorList>
            <person name="Daroch M."/>
            <person name="Tang J."/>
            <person name="Jiang Y."/>
        </authorList>
    </citation>
    <scope>NUCLEOTIDE SEQUENCE</scope>
    <source>
        <strain evidence="9">PKUAC-SCTA174</strain>
    </source>
</reference>
<evidence type="ECO:0000313" key="9">
    <source>
        <dbReference type="EMBL" id="WAL60023.1"/>
    </source>
</evidence>
<feature type="transmembrane region" description="Helical" evidence="7">
    <location>
        <begin position="765"/>
        <end position="783"/>
    </location>
</feature>
<dbReference type="PANTHER" id="PTHR42861">
    <property type="entry name" value="CALCIUM-TRANSPORTING ATPASE"/>
    <property type="match status" value="1"/>
</dbReference>
<evidence type="ECO:0000256" key="1">
    <source>
        <dbReference type="ARBA" id="ARBA00004141"/>
    </source>
</evidence>
<dbReference type="InterPro" id="IPR023214">
    <property type="entry name" value="HAD_sf"/>
</dbReference>
<evidence type="ECO:0000256" key="5">
    <source>
        <dbReference type="ARBA" id="ARBA00023136"/>
    </source>
</evidence>
<evidence type="ECO:0000256" key="2">
    <source>
        <dbReference type="ARBA" id="ARBA00022692"/>
    </source>
</evidence>
<dbReference type="GO" id="GO:0016887">
    <property type="term" value="F:ATP hydrolysis activity"/>
    <property type="evidence" value="ECO:0007669"/>
    <property type="project" value="InterPro"/>
</dbReference>
<dbReference type="GO" id="GO:0005524">
    <property type="term" value="F:ATP binding"/>
    <property type="evidence" value="ECO:0007669"/>
    <property type="project" value="InterPro"/>
</dbReference>
<dbReference type="SFLD" id="SFLDG00002">
    <property type="entry name" value="C1.7:_P-type_atpase_like"/>
    <property type="match status" value="1"/>
</dbReference>
<dbReference type="EMBL" id="CP113797">
    <property type="protein sequence ID" value="WAL60023.1"/>
    <property type="molecule type" value="Genomic_DNA"/>
</dbReference>
<sequence length="839" mass="91029">MQVTTSHPQGLSHAEAAHRRANGQGNDLPSQTSRTYWEILRDNLFTFINGAYFFLSLVLIALGRASDVLVLASVVLLNVVINVVQEIRAKQKLDQIALITRPKASVIREGQERSIDPSEIVVGDVLVVRPGDQIVVDGVIVGDGAIKVDESLLTGESDLIAKQVGKPVYSGSFCVSGSACYAAEKVGAESLASKMTAEARKFRKVMTPLQHRINLMIRLLLGVAIVLGLITLLRMALGITSITTGVQNLAVIVGLVPIGLYFMITLTYALGAVRIAEQSALVQQSNAVESISNVDVMCLDKTGTLTANRINLQTVQPIDIDRTELETALGDFAASASSSNKTNDAIATALPSVKRSVKLEVPFGSAHKWSGMIFADRPGIYILGAPEILATVLPLSEDLQESIRQGADQGLRVLLFAHSPMVSDRQDAAGNPVLPPNLQPLGILYFGDELRPDARETLAEFRQAGIQVKVISGDNPTTVAALAKQAGLSQDIIAVSGQDLAEMDEAVFTQTAEDGTIFGRITPEQKARLVKSLQSRNHYVAMMGDGVNDVLSLKQANVGVAMESGSQATRGVADIVLLKDTFRALPKIFLEGQRIRNGVADITKLFMVRIFSFTLAIVAIGMIVLSFPFGIKASTIVTFLTVGIPPFFVTLWATPEKPRSSDGDPFLHFVLPATLTLSLMSILVYLFFLAENIGPIFEWLNGQIPFDELGRQITRADIVRAQRVAETALITLQVFGGLLLLPFLKPPTTAWVGGEPLSRDWRYTLLAGIVLLIYLVILAVPGLRNFFELYPLEFIHYLGIGLAAVLWALVVRFFWRHALLDRFLGIKISPSIAENESGY</sequence>
<dbReference type="GO" id="GO:0016020">
    <property type="term" value="C:membrane"/>
    <property type="evidence" value="ECO:0007669"/>
    <property type="project" value="UniProtKB-SubCell"/>
</dbReference>
<feature type="transmembrane region" description="Helical" evidence="7">
    <location>
        <begin position="727"/>
        <end position="744"/>
    </location>
</feature>
<dbReference type="KEGG" id="tsin:OXH18_23095"/>
<dbReference type="InterPro" id="IPR044492">
    <property type="entry name" value="P_typ_ATPase_HD_dom"/>
</dbReference>
<evidence type="ECO:0000256" key="3">
    <source>
        <dbReference type="ARBA" id="ARBA00022967"/>
    </source>
</evidence>
<evidence type="ECO:0000256" key="4">
    <source>
        <dbReference type="ARBA" id="ARBA00022989"/>
    </source>
</evidence>
<feature type="transmembrane region" description="Helical" evidence="7">
    <location>
        <begin position="633"/>
        <end position="654"/>
    </location>
</feature>
<keyword evidence="2 7" id="KW-0812">Transmembrane</keyword>
<dbReference type="NCBIfam" id="TIGR01494">
    <property type="entry name" value="ATPase_P-type"/>
    <property type="match status" value="2"/>
</dbReference>
<dbReference type="InterPro" id="IPR018303">
    <property type="entry name" value="ATPase_P-typ_P_site"/>
</dbReference>
<dbReference type="PRINTS" id="PR00120">
    <property type="entry name" value="HATPASE"/>
</dbReference>
<feature type="transmembrane region" description="Helical" evidence="7">
    <location>
        <begin position="249"/>
        <end position="270"/>
    </location>
</feature>
<dbReference type="SFLD" id="SFLDF00027">
    <property type="entry name" value="p-type_atpase"/>
    <property type="match status" value="1"/>
</dbReference>
<dbReference type="SUPFAM" id="SSF81653">
    <property type="entry name" value="Calcium ATPase, transduction domain A"/>
    <property type="match status" value="1"/>
</dbReference>
<evidence type="ECO:0000256" key="6">
    <source>
        <dbReference type="SAM" id="MobiDB-lite"/>
    </source>
</evidence>
<dbReference type="Pfam" id="PF00122">
    <property type="entry name" value="E1-E2_ATPase"/>
    <property type="match status" value="1"/>
</dbReference>
<keyword evidence="10" id="KW-1185">Reference proteome</keyword>
<dbReference type="Pfam" id="PF00702">
    <property type="entry name" value="Hydrolase"/>
    <property type="match status" value="1"/>
</dbReference>
<evidence type="ECO:0000256" key="7">
    <source>
        <dbReference type="SAM" id="Phobius"/>
    </source>
</evidence>
<protein>
    <submittedName>
        <fullName evidence="9">HAD-IC family P-type ATPase</fullName>
    </submittedName>
</protein>
<keyword evidence="4 7" id="KW-1133">Transmembrane helix</keyword>
<proteinExistence type="predicted"/>
<dbReference type="AlphaFoldDB" id="A0A9E8ZER9"/>
<keyword evidence="5 7" id="KW-0472">Membrane</keyword>
<dbReference type="Gene3D" id="1.20.1110.10">
    <property type="entry name" value="Calcium-transporting ATPase, transmembrane domain"/>
    <property type="match status" value="1"/>
</dbReference>
<dbReference type="SUPFAM" id="SSF56784">
    <property type="entry name" value="HAD-like"/>
    <property type="match status" value="1"/>
</dbReference>
<dbReference type="Proteomes" id="UP001163152">
    <property type="component" value="Chromosome"/>
</dbReference>
<dbReference type="PROSITE" id="PS01229">
    <property type="entry name" value="COF_2"/>
    <property type="match status" value="1"/>
</dbReference>
<dbReference type="InterPro" id="IPR001757">
    <property type="entry name" value="P_typ_ATPase"/>
</dbReference>
<feature type="transmembrane region" description="Helical" evidence="7">
    <location>
        <begin position="215"/>
        <end position="237"/>
    </location>
</feature>
<dbReference type="SFLD" id="SFLDS00003">
    <property type="entry name" value="Haloacid_Dehalogenase"/>
    <property type="match status" value="1"/>
</dbReference>
<accession>A0A9E8ZER9</accession>
<dbReference type="InterPro" id="IPR023298">
    <property type="entry name" value="ATPase_P-typ_TM_dom_sf"/>
</dbReference>
<feature type="transmembrane region" description="Helical" evidence="7">
    <location>
        <begin position="606"/>
        <end position="627"/>
    </location>
</feature>
<dbReference type="SUPFAM" id="SSF81665">
    <property type="entry name" value="Calcium ATPase, transmembrane domain M"/>
    <property type="match status" value="1"/>
</dbReference>
<dbReference type="PRINTS" id="PR00119">
    <property type="entry name" value="CATATPASE"/>
</dbReference>
<feature type="transmembrane region" description="Helical" evidence="7">
    <location>
        <begin position="666"/>
        <end position="690"/>
    </location>
</feature>
<dbReference type="Gene3D" id="3.40.1110.10">
    <property type="entry name" value="Calcium-transporting ATPase, cytoplasmic domain N"/>
    <property type="match status" value="1"/>
</dbReference>
<evidence type="ECO:0000259" key="8">
    <source>
        <dbReference type="Pfam" id="PF00122"/>
    </source>
</evidence>
<dbReference type="InterPro" id="IPR036412">
    <property type="entry name" value="HAD-like_sf"/>
</dbReference>
<dbReference type="InterPro" id="IPR023299">
    <property type="entry name" value="ATPase_P-typ_cyto_dom_N"/>
</dbReference>
<dbReference type="Gene3D" id="2.70.150.10">
    <property type="entry name" value="Calcium-transporting ATPase, cytoplasmic transduction domain A"/>
    <property type="match status" value="1"/>
</dbReference>
<feature type="domain" description="P-type ATPase A" evidence="8">
    <location>
        <begin position="100"/>
        <end position="197"/>
    </location>
</feature>
<dbReference type="PROSITE" id="PS00154">
    <property type="entry name" value="ATPASE_E1_E2"/>
    <property type="match status" value="1"/>
</dbReference>
<feature type="region of interest" description="Disordered" evidence="6">
    <location>
        <begin position="1"/>
        <end position="30"/>
    </location>
</feature>
<dbReference type="Gene3D" id="3.40.50.1000">
    <property type="entry name" value="HAD superfamily/HAD-like"/>
    <property type="match status" value="1"/>
</dbReference>
<evidence type="ECO:0000313" key="10">
    <source>
        <dbReference type="Proteomes" id="UP001163152"/>
    </source>
</evidence>